<name>A0A076EVV1_RHOOP</name>
<dbReference type="PANTHER" id="PTHR43476">
    <property type="entry name" value="3-(3-HYDROXY-PHENYL)PROPIONATE/3-HYDROXYCINNAMIC ACID HYDROXYLASE"/>
    <property type="match status" value="1"/>
</dbReference>
<dbReference type="InterPro" id="IPR036188">
    <property type="entry name" value="FAD/NAD-bd_sf"/>
</dbReference>
<dbReference type="RefSeq" id="WP_037238669.1">
    <property type="nucleotide sequence ID" value="NZ_CP008947.1"/>
</dbReference>
<dbReference type="Gene3D" id="3.50.50.60">
    <property type="entry name" value="FAD/NAD(P)-binding domain"/>
    <property type="match status" value="1"/>
</dbReference>
<gene>
    <name evidence="3" type="ORF">EP51_33625</name>
</gene>
<dbReference type="EMBL" id="CP008947">
    <property type="protein sequence ID" value="AII09317.1"/>
    <property type="molecule type" value="Genomic_DNA"/>
</dbReference>
<evidence type="ECO:0000313" key="3">
    <source>
        <dbReference type="EMBL" id="AII09317.1"/>
    </source>
</evidence>
<proteinExistence type="predicted"/>
<dbReference type="NCBIfam" id="NF004829">
    <property type="entry name" value="PRK06183.1-3"/>
    <property type="match status" value="1"/>
</dbReference>
<dbReference type="AlphaFoldDB" id="A0A076EVV1"/>
<dbReference type="GO" id="GO:0019622">
    <property type="term" value="P:3-(3-hydroxy)phenylpropionate catabolic process"/>
    <property type="evidence" value="ECO:0007669"/>
    <property type="project" value="TreeGrafter"/>
</dbReference>
<dbReference type="GO" id="GO:0071949">
    <property type="term" value="F:FAD binding"/>
    <property type="evidence" value="ECO:0007669"/>
    <property type="project" value="InterPro"/>
</dbReference>
<dbReference type="PRINTS" id="PR00420">
    <property type="entry name" value="RNGMNOXGNASE"/>
</dbReference>
<organism evidence="3 4">
    <name type="scientific">Rhodococcus opacus</name>
    <name type="common">Nocardia opaca</name>
    <dbReference type="NCBI Taxonomy" id="37919"/>
    <lineage>
        <taxon>Bacteria</taxon>
        <taxon>Bacillati</taxon>
        <taxon>Actinomycetota</taxon>
        <taxon>Actinomycetes</taxon>
        <taxon>Mycobacteriales</taxon>
        <taxon>Nocardiaceae</taxon>
        <taxon>Rhodococcus</taxon>
    </lineage>
</organism>
<sequence>MSAFAQPPGAERKAVDVAIVGSGPTGMALAALLGRQGRSVVVLERYTGLYNLPRAAAFDDETMRTFQKLGVAEKMLPGTNVQRGYVWVNGDDEVLLDIEFDNPGRCGWPAQYMMYQPHLESVLDELITSLPTVEIRRGMTVESVDQQDGDDVVVRATDVEGGEHLVRAHYVVGCDGGNGIVRQFAGGELDDYGFFENWLVCDFQLDRDVPDLPTFRQVCDPAEPIAIVNIGPRFHRFSFRLESAANREEVVHPDKVWPRVATYLTPEDAELVRVANYTFRSCITTHWRHGRILLAGDAAHQMPPFLAQGMVSGIRDARNLAWKLDMVLAGHPDSLLDTYQAEREPHVRYITEKAIELGRVQTMRDTALAAERDAQMIAARKANQKPDKLQYPALSGGLIANHGDIFPQGLVSTSSTTALFDEIAGTGWLVVADGPQVLSDIAEGDRTAFTEIGGREVIFGLTSMFDGAPVSDTAGVYTRWFAAHECVAAIVRPDGYVFGIARDAAELGTLAKELVAAITPVAPVPPRPLAPTA</sequence>
<dbReference type="GO" id="GO:0008688">
    <property type="term" value="F:3-(3-hydroxyphenyl)propionate hydroxylase activity"/>
    <property type="evidence" value="ECO:0007669"/>
    <property type="project" value="TreeGrafter"/>
</dbReference>
<evidence type="ECO:0000256" key="1">
    <source>
        <dbReference type="ARBA" id="ARBA00023002"/>
    </source>
</evidence>
<keyword evidence="1" id="KW-0560">Oxidoreductase</keyword>
<reference evidence="3 4" key="1">
    <citation type="submission" date="2014-07" db="EMBL/GenBank/DDBJ databases">
        <title>Genome Sequence of Rhodococcus opacus Strain R7, a Biodegrader of Mono- and Polycyclic Aromatic Hydrocarbons.</title>
        <authorList>
            <person name="Di Gennaro P."/>
            <person name="Zampolli J."/>
            <person name="Presti I."/>
            <person name="Cappelletti M."/>
            <person name="D'Ursi P."/>
            <person name="Orro A."/>
            <person name="Mezzelani A."/>
            <person name="Milanesi L."/>
        </authorList>
    </citation>
    <scope>NUCLEOTIDE SEQUENCE [LARGE SCALE GENOMIC DNA]</scope>
    <source>
        <strain evidence="3 4">R7</strain>
    </source>
</reference>
<dbReference type="PANTHER" id="PTHR43476:SF3">
    <property type="entry name" value="FAD-BINDING MONOOXYGENASE"/>
    <property type="match status" value="1"/>
</dbReference>
<dbReference type="Proteomes" id="UP000028488">
    <property type="component" value="Chromosome"/>
</dbReference>
<feature type="domain" description="FAD-binding" evidence="2">
    <location>
        <begin position="15"/>
        <end position="353"/>
    </location>
</feature>
<dbReference type="Gene3D" id="3.30.70.2450">
    <property type="match status" value="1"/>
</dbReference>
<protein>
    <submittedName>
        <fullName evidence="3">3-(3-hydroxyphenyl)propionate hydroxylase</fullName>
    </submittedName>
</protein>
<accession>A0A076EVV1</accession>
<dbReference type="SUPFAM" id="SSF51905">
    <property type="entry name" value="FAD/NAD(P)-binding domain"/>
    <property type="match status" value="1"/>
</dbReference>
<evidence type="ECO:0000259" key="2">
    <source>
        <dbReference type="Pfam" id="PF01494"/>
    </source>
</evidence>
<dbReference type="InterPro" id="IPR050631">
    <property type="entry name" value="PheA/TfdB_FAD_monoxygenase"/>
</dbReference>
<dbReference type="eggNOG" id="COG0654">
    <property type="taxonomic scope" value="Bacteria"/>
</dbReference>
<evidence type="ECO:0000313" key="4">
    <source>
        <dbReference type="Proteomes" id="UP000028488"/>
    </source>
</evidence>
<dbReference type="InterPro" id="IPR002938">
    <property type="entry name" value="FAD-bd"/>
</dbReference>
<dbReference type="Pfam" id="PF01494">
    <property type="entry name" value="FAD_binding_3"/>
    <property type="match status" value="1"/>
</dbReference>